<name>A0A8S1IWM4_9CHLO</name>
<comment type="caution">
    <text evidence="3">The sequence shown here is derived from an EMBL/GenBank/DDBJ whole genome shotgun (WGS) entry which is preliminary data.</text>
</comment>
<reference evidence="3" key="1">
    <citation type="submission" date="2020-12" db="EMBL/GenBank/DDBJ databases">
        <authorList>
            <person name="Iha C."/>
        </authorList>
    </citation>
    <scope>NUCLEOTIDE SEQUENCE</scope>
</reference>
<evidence type="ECO:0000256" key="1">
    <source>
        <dbReference type="SAM" id="MobiDB-lite"/>
    </source>
</evidence>
<dbReference type="PROSITE" id="PS51752">
    <property type="entry name" value="JACALIN_LECTIN"/>
    <property type="match status" value="1"/>
</dbReference>
<dbReference type="AlphaFoldDB" id="A0A8S1IWM4"/>
<evidence type="ECO:0000259" key="2">
    <source>
        <dbReference type="PROSITE" id="PS51752"/>
    </source>
</evidence>
<evidence type="ECO:0000313" key="3">
    <source>
        <dbReference type="EMBL" id="CAD7699337.1"/>
    </source>
</evidence>
<dbReference type="InterPro" id="IPR001229">
    <property type="entry name" value="Jacalin-like_lectin_dom"/>
</dbReference>
<evidence type="ECO:0000313" key="4">
    <source>
        <dbReference type="Proteomes" id="UP000708148"/>
    </source>
</evidence>
<dbReference type="OrthoDB" id="630385at2759"/>
<organism evidence="3 4">
    <name type="scientific">Ostreobium quekettii</name>
    <dbReference type="NCBI Taxonomy" id="121088"/>
    <lineage>
        <taxon>Eukaryota</taxon>
        <taxon>Viridiplantae</taxon>
        <taxon>Chlorophyta</taxon>
        <taxon>core chlorophytes</taxon>
        <taxon>Ulvophyceae</taxon>
        <taxon>TCBD clade</taxon>
        <taxon>Bryopsidales</taxon>
        <taxon>Ostreobineae</taxon>
        <taxon>Ostreobiaceae</taxon>
        <taxon>Ostreobium</taxon>
    </lineage>
</organism>
<protein>
    <recommendedName>
        <fullName evidence="2">Jacalin-type lectin domain-containing protein</fullName>
    </recommendedName>
</protein>
<dbReference type="EMBL" id="CAJHUC010000995">
    <property type="protein sequence ID" value="CAD7699337.1"/>
    <property type="molecule type" value="Genomic_DNA"/>
</dbReference>
<dbReference type="Pfam" id="PF01419">
    <property type="entry name" value="Jacalin"/>
    <property type="match status" value="1"/>
</dbReference>
<gene>
    <name evidence="3" type="ORF">OSTQU699_LOCUS4696</name>
</gene>
<dbReference type="SUPFAM" id="SSF51101">
    <property type="entry name" value="Mannose-binding lectins"/>
    <property type="match status" value="1"/>
</dbReference>
<feature type="region of interest" description="Disordered" evidence="1">
    <location>
        <begin position="70"/>
        <end position="92"/>
    </location>
</feature>
<accession>A0A8S1IWM4</accession>
<proteinExistence type="predicted"/>
<dbReference type="Proteomes" id="UP000708148">
    <property type="component" value="Unassembled WGS sequence"/>
</dbReference>
<dbReference type="Gene3D" id="2.100.10.30">
    <property type="entry name" value="Jacalin-like lectin domain"/>
    <property type="match status" value="1"/>
</dbReference>
<dbReference type="SMART" id="SM00915">
    <property type="entry name" value="Jacalin"/>
    <property type="match status" value="1"/>
</dbReference>
<keyword evidence="4" id="KW-1185">Reference proteome</keyword>
<dbReference type="InterPro" id="IPR036404">
    <property type="entry name" value="Jacalin-like_lectin_dom_sf"/>
</dbReference>
<feature type="domain" description="Jacalin-type lectin" evidence="2">
    <location>
        <begin position="15"/>
        <end position="188"/>
    </location>
</feature>
<sequence length="276" mass="29615">MATISGVEEVSPGFFKVHESIGGHGGGGWDDRDWFADQGLDIRDYRVASLILEPAINCTVARIRRTYRRADDPDDEVSPPARGSGGTHIGDPNGGMFEVLLGRDEFITAVGGVSARVRSCSPTGNCVDRLELRTSAGRHFVVDALTGGYQGDKMGQKSELAPAGGYVVAGFWGRSGFSVDRLGLYLAPLRWRAAVHGAFPADFRSQSTAVHDLQWKSAGFEPYFGKFDWDGKGVPGIGRRLTFHGSGSLLFVTPCITDKKAVGLNMAGVKGCHHAE</sequence>